<accession>A0ABV0JX69</accession>
<organism evidence="1 2">
    <name type="scientific">Funiculus sociatus GB2-A5</name>
    <dbReference type="NCBI Taxonomy" id="2933946"/>
    <lineage>
        <taxon>Bacteria</taxon>
        <taxon>Bacillati</taxon>
        <taxon>Cyanobacteriota</taxon>
        <taxon>Cyanophyceae</taxon>
        <taxon>Coleofasciculales</taxon>
        <taxon>Coleofasciculaceae</taxon>
        <taxon>Funiculus</taxon>
    </lineage>
</organism>
<dbReference type="EMBL" id="JAMPKK010000107">
    <property type="protein sequence ID" value="MEP0868060.1"/>
    <property type="molecule type" value="Genomic_DNA"/>
</dbReference>
<keyword evidence="2" id="KW-1185">Reference proteome</keyword>
<gene>
    <name evidence="1" type="ORF">NDI37_26850</name>
</gene>
<proteinExistence type="predicted"/>
<dbReference type="Proteomes" id="UP001442494">
    <property type="component" value="Unassembled WGS sequence"/>
</dbReference>
<comment type="caution">
    <text evidence="1">The sequence shown here is derived from an EMBL/GenBank/DDBJ whole genome shotgun (WGS) entry which is preliminary data.</text>
</comment>
<evidence type="ECO:0000313" key="1">
    <source>
        <dbReference type="EMBL" id="MEP0868060.1"/>
    </source>
</evidence>
<name>A0ABV0JX69_9CYAN</name>
<dbReference type="RefSeq" id="WP_190423955.1">
    <property type="nucleotide sequence ID" value="NZ_JAMPKK010000107.1"/>
</dbReference>
<protein>
    <submittedName>
        <fullName evidence="1">Uncharacterized protein</fullName>
    </submittedName>
</protein>
<evidence type="ECO:0000313" key="2">
    <source>
        <dbReference type="Proteomes" id="UP001442494"/>
    </source>
</evidence>
<sequence>MDTVSRSQSSDFEKRIEAFRQIPLEPIDYCTRWVKANPNKGYRKSCINSLVKATGLSSQTIKNWGTNFTRRPQNLPHLLRQLDLLNQFIELVKTGQITLPPNFPQQ</sequence>
<reference evidence="1 2" key="1">
    <citation type="submission" date="2022-04" db="EMBL/GenBank/DDBJ databases">
        <title>Positive selection, recombination, and allopatry shape intraspecific diversity of widespread and dominant cyanobacteria.</title>
        <authorList>
            <person name="Wei J."/>
            <person name="Shu W."/>
            <person name="Hu C."/>
        </authorList>
    </citation>
    <scope>NUCLEOTIDE SEQUENCE [LARGE SCALE GENOMIC DNA]</scope>
    <source>
        <strain evidence="1 2">GB2-A5</strain>
    </source>
</reference>